<evidence type="ECO:0000256" key="4">
    <source>
        <dbReference type="ARBA" id="ARBA00022475"/>
    </source>
</evidence>
<feature type="transmembrane region" description="Helical" evidence="8">
    <location>
        <begin position="39"/>
        <end position="66"/>
    </location>
</feature>
<dbReference type="Pfam" id="PF02687">
    <property type="entry name" value="FtsX"/>
    <property type="match status" value="1"/>
</dbReference>
<feature type="transmembrane region" description="Helical" evidence="8">
    <location>
        <begin position="339"/>
        <end position="365"/>
    </location>
</feature>
<dbReference type="NCBIfam" id="TIGR02212">
    <property type="entry name" value="lolCE"/>
    <property type="match status" value="1"/>
</dbReference>
<gene>
    <name evidence="11" type="ORF">NOG11_09375</name>
</gene>
<accession>A0A9X2L9N1</accession>
<comment type="similarity">
    <text evidence="2">Belongs to the ABC-4 integral membrane protein family. LolC/E subfamily.</text>
</comment>
<evidence type="ECO:0000256" key="1">
    <source>
        <dbReference type="ARBA" id="ARBA00004651"/>
    </source>
</evidence>
<evidence type="ECO:0000256" key="8">
    <source>
        <dbReference type="SAM" id="Phobius"/>
    </source>
</evidence>
<comment type="caution">
    <text evidence="11">The sequence shown here is derived from an EMBL/GenBank/DDBJ whole genome shotgun (WGS) entry which is preliminary data.</text>
</comment>
<dbReference type="GO" id="GO:0042953">
    <property type="term" value="P:lipoprotein transport"/>
    <property type="evidence" value="ECO:0007669"/>
    <property type="project" value="InterPro"/>
</dbReference>
<keyword evidence="11" id="KW-0449">Lipoprotein</keyword>
<dbReference type="GO" id="GO:0044874">
    <property type="term" value="P:lipoprotein localization to outer membrane"/>
    <property type="evidence" value="ECO:0007669"/>
    <property type="project" value="TreeGrafter"/>
</dbReference>
<evidence type="ECO:0000256" key="6">
    <source>
        <dbReference type="ARBA" id="ARBA00022989"/>
    </source>
</evidence>
<dbReference type="InterPro" id="IPR025857">
    <property type="entry name" value="MacB_PCD"/>
</dbReference>
<dbReference type="Pfam" id="PF12704">
    <property type="entry name" value="MacB_PCD"/>
    <property type="match status" value="1"/>
</dbReference>
<keyword evidence="4" id="KW-1003">Cell membrane</keyword>
<keyword evidence="12" id="KW-1185">Reference proteome</keyword>
<dbReference type="EMBL" id="JANIBC010000006">
    <property type="protein sequence ID" value="MCQ8185607.1"/>
    <property type="molecule type" value="Genomic_DNA"/>
</dbReference>
<feature type="domain" description="MacB-like periplasmic core" evidence="10">
    <location>
        <begin position="45"/>
        <end position="266"/>
    </location>
</feature>
<evidence type="ECO:0000256" key="3">
    <source>
        <dbReference type="ARBA" id="ARBA00022448"/>
    </source>
</evidence>
<evidence type="ECO:0000259" key="10">
    <source>
        <dbReference type="Pfam" id="PF12704"/>
    </source>
</evidence>
<dbReference type="InterPro" id="IPR003838">
    <property type="entry name" value="ABC3_permease_C"/>
</dbReference>
<keyword evidence="6 8" id="KW-1133">Transmembrane helix</keyword>
<evidence type="ECO:0000259" key="9">
    <source>
        <dbReference type="Pfam" id="PF02687"/>
    </source>
</evidence>
<organism evidence="11 12">
    <name type="scientific">Parvularcula maris</name>
    <dbReference type="NCBI Taxonomy" id="2965077"/>
    <lineage>
        <taxon>Bacteria</taxon>
        <taxon>Pseudomonadati</taxon>
        <taxon>Pseudomonadota</taxon>
        <taxon>Alphaproteobacteria</taxon>
        <taxon>Parvularculales</taxon>
        <taxon>Parvularculaceae</taxon>
        <taxon>Parvularcula</taxon>
    </lineage>
</organism>
<evidence type="ECO:0000313" key="12">
    <source>
        <dbReference type="Proteomes" id="UP001142610"/>
    </source>
</evidence>
<dbReference type="PANTHER" id="PTHR30489:SF0">
    <property type="entry name" value="LIPOPROTEIN-RELEASING SYSTEM TRANSMEMBRANE PROTEIN LOLE"/>
    <property type="match status" value="1"/>
</dbReference>
<dbReference type="PANTHER" id="PTHR30489">
    <property type="entry name" value="LIPOPROTEIN-RELEASING SYSTEM TRANSMEMBRANE PROTEIN LOLE"/>
    <property type="match status" value="1"/>
</dbReference>
<sequence>MVLLAEGGTSMNDASAQKPFGLFERMLALRYLRATRKGAGVSFITVVAFLGIMLSVATLIVVMSVMQGFRVTLLDQLLGVNGHVYVQPSDGLLPDDEDYISRLTAAPGVTRAVPVLKVEAYAVNGQLGQAPVFIQGVSREDLFTLEEVTGPRSLRSGSFEGYGETEEDGIIIASGVAAKLRAGAGDYVTLVTGRQRQTPFGTLPTTEKTYRVDAVFQVGNSEYDGILAYMPLEQAQLFSGKKGQVTEVEVRVEEPLQIDSYLAGIEEAAGNSVFVIDWRSRFSSFFNALEVERFAVRIILFMIIAMATLLILMGLVMLVKDKKADIAILRTIGAPGGSVLRIFLMTGAMIGVSGAVSGVVLGSLIASNIPAIETFLSGALGIDLFAADIYYLAQIPVRIDPEEIAGVLLFTLAVTLICSLIPAWRASRLDPVEALRYE</sequence>
<protein>
    <submittedName>
        <fullName evidence="11">Lipoprotein-releasing ABC transporter permease subunit</fullName>
    </submittedName>
</protein>
<evidence type="ECO:0000313" key="11">
    <source>
        <dbReference type="EMBL" id="MCQ8185607.1"/>
    </source>
</evidence>
<feature type="transmembrane region" description="Helical" evidence="8">
    <location>
        <begin position="371"/>
        <end position="392"/>
    </location>
</feature>
<keyword evidence="5 8" id="KW-0812">Transmembrane</keyword>
<dbReference type="Proteomes" id="UP001142610">
    <property type="component" value="Unassembled WGS sequence"/>
</dbReference>
<evidence type="ECO:0000256" key="7">
    <source>
        <dbReference type="ARBA" id="ARBA00023136"/>
    </source>
</evidence>
<dbReference type="InterPro" id="IPR011925">
    <property type="entry name" value="LolCE_TM"/>
</dbReference>
<dbReference type="InterPro" id="IPR051447">
    <property type="entry name" value="Lipoprotein-release_system"/>
</dbReference>
<keyword evidence="3" id="KW-0813">Transport</keyword>
<feature type="transmembrane region" description="Helical" evidence="8">
    <location>
        <begin position="294"/>
        <end position="319"/>
    </location>
</feature>
<name>A0A9X2L9N1_9PROT</name>
<feature type="transmembrane region" description="Helical" evidence="8">
    <location>
        <begin position="404"/>
        <end position="424"/>
    </location>
</feature>
<dbReference type="GO" id="GO:0098797">
    <property type="term" value="C:plasma membrane protein complex"/>
    <property type="evidence" value="ECO:0007669"/>
    <property type="project" value="TreeGrafter"/>
</dbReference>
<reference evidence="11" key="1">
    <citation type="submission" date="2022-07" db="EMBL/GenBank/DDBJ databases">
        <title>Parvularcula maris sp. nov., an algicidal bacterium isolated from seawater.</title>
        <authorList>
            <person name="Li F."/>
        </authorList>
    </citation>
    <scope>NUCLEOTIDE SEQUENCE</scope>
    <source>
        <strain evidence="11">BGMRC 0090</strain>
    </source>
</reference>
<comment type="subcellular location">
    <subcellularLocation>
        <location evidence="1">Cell membrane</location>
        <topology evidence="1">Multi-pass membrane protein</topology>
    </subcellularLocation>
</comment>
<proteinExistence type="inferred from homology"/>
<evidence type="ECO:0000256" key="5">
    <source>
        <dbReference type="ARBA" id="ARBA00022692"/>
    </source>
</evidence>
<feature type="domain" description="ABC3 transporter permease C-terminal" evidence="9">
    <location>
        <begin position="298"/>
        <end position="431"/>
    </location>
</feature>
<evidence type="ECO:0000256" key="2">
    <source>
        <dbReference type="ARBA" id="ARBA00005236"/>
    </source>
</evidence>
<dbReference type="AlphaFoldDB" id="A0A9X2L9N1"/>
<keyword evidence="7 8" id="KW-0472">Membrane</keyword>
<dbReference type="RefSeq" id="WP_256619497.1">
    <property type="nucleotide sequence ID" value="NZ_JANIBC010000006.1"/>
</dbReference>